<evidence type="ECO:0000256" key="2">
    <source>
        <dbReference type="SAM" id="SignalP"/>
    </source>
</evidence>
<name>J3KGE5_COCIM</name>
<protein>
    <recommendedName>
        <fullName evidence="5">Secreted protein</fullName>
    </recommendedName>
</protein>
<sequence length="125" mass="13735">MRCCLLSVLPLHVIADSYVARFHRGNAHRPANPVGHDGYEARGVGDDGSMSRSASSVMNLVSTAEFEVIAHDVRPDMTWLFFVSFHCFDLSALERTTVLSRSESNIQHGDVQDRSSTGSPALLFV</sequence>
<organism evidence="3 4">
    <name type="scientific">Coccidioides immitis (strain RS)</name>
    <name type="common">Valley fever fungus</name>
    <dbReference type="NCBI Taxonomy" id="246410"/>
    <lineage>
        <taxon>Eukaryota</taxon>
        <taxon>Fungi</taxon>
        <taxon>Dikarya</taxon>
        <taxon>Ascomycota</taxon>
        <taxon>Pezizomycotina</taxon>
        <taxon>Eurotiomycetes</taxon>
        <taxon>Eurotiomycetidae</taxon>
        <taxon>Onygenales</taxon>
        <taxon>Onygenaceae</taxon>
        <taxon>Coccidioides</taxon>
    </lineage>
</organism>
<evidence type="ECO:0000313" key="3">
    <source>
        <dbReference type="EMBL" id="EAS34805.3"/>
    </source>
</evidence>
<accession>J3KGE5</accession>
<dbReference type="VEuPathDB" id="FungiDB:CIMG_00159"/>
<proteinExistence type="predicted"/>
<evidence type="ECO:0008006" key="5">
    <source>
        <dbReference type="Google" id="ProtNLM"/>
    </source>
</evidence>
<dbReference type="InParanoid" id="J3KGE5"/>
<evidence type="ECO:0000256" key="1">
    <source>
        <dbReference type="SAM" id="MobiDB-lite"/>
    </source>
</evidence>
<dbReference type="RefSeq" id="XP_001246388.2">
    <property type="nucleotide sequence ID" value="XM_001246387.2"/>
</dbReference>
<feature type="region of interest" description="Disordered" evidence="1">
    <location>
        <begin position="104"/>
        <end position="125"/>
    </location>
</feature>
<keyword evidence="2" id="KW-0732">Signal</keyword>
<feature type="signal peptide" evidence="2">
    <location>
        <begin position="1"/>
        <end position="15"/>
    </location>
</feature>
<reference evidence="4" key="1">
    <citation type="journal article" date="2009" name="Genome Res.">
        <title>Comparative genomic analyses of the human fungal pathogens Coccidioides and their relatives.</title>
        <authorList>
            <person name="Sharpton T.J."/>
            <person name="Stajich J.E."/>
            <person name="Rounsley S.D."/>
            <person name="Gardner M.J."/>
            <person name="Wortman J.R."/>
            <person name="Jordar V.S."/>
            <person name="Maiti R."/>
            <person name="Kodira C.D."/>
            <person name="Neafsey D.E."/>
            <person name="Zeng Q."/>
            <person name="Hung C.-Y."/>
            <person name="McMahan C."/>
            <person name="Muszewska A."/>
            <person name="Grynberg M."/>
            <person name="Mandel M.A."/>
            <person name="Kellner E.M."/>
            <person name="Barker B.M."/>
            <person name="Galgiani J.N."/>
            <person name="Orbach M.J."/>
            <person name="Kirkland T.N."/>
            <person name="Cole G.T."/>
            <person name="Henn M.R."/>
            <person name="Birren B.W."/>
            <person name="Taylor J.W."/>
        </authorList>
    </citation>
    <scope>NUCLEOTIDE SEQUENCE [LARGE SCALE GENOMIC DNA]</scope>
    <source>
        <strain evidence="4">RS</strain>
    </source>
</reference>
<dbReference type="AlphaFoldDB" id="J3KGE5"/>
<dbReference type="KEGG" id="cim:CIMG_00159"/>
<evidence type="ECO:0000313" key="4">
    <source>
        <dbReference type="Proteomes" id="UP000001261"/>
    </source>
</evidence>
<reference evidence="4" key="2">
    <citation type="journal article" date="2010" name="Genome Res.">
        <title>Population genomic sequencing of Coccidioides fungi reveals recent hybridization and transposon control.</title>
        <authorList>
            <person name="Neafsey D.E."/>
            <person name="Barker B.M."/>
            <person name="Sharpton T.J."/>
            <person name="Stajich J.E."/>
            <person name="Park D.J."/>
            <person name="Whiston E."/>
            <person name="Hung C.-Y."/>
            <person name="McMahan C."/>
            <person name="White J."/>
            <person name="Sykes S."/>
            <person name="Heiman D."/>
            <person name="Young S."/>
            <person name="Zeng Q."/>
            <person name="Abouelleil A."/>
            <person name="Aftuck L."/>
            <person name="Bessette D."/>
            <person name="Brown A."/>
            <person name="FitzGerald M."/>
            <person name="Lui A."/>
            <person name="Macdonald J.P."/>
            <person name="Priest M."/>
            <person name="Orbach M.J."/>
            <person name="Galgiani J.N."/>
            <person name="Kirkland T.N."/>
            <person name="Cole G.T."/>
            <person name="Birren B.W."/>
            <person name="Henn M.R."/>
            <person name="Taylor J.W."/>
            <person name="Rounsley S.D."/>
        </authorList>
    </citation>
    <scope>GENOME REANNOTATION</scope>
    <source>
        <strain evidence="4">RS</strain>
    </source>
</reference>
<dbReference type="Proteomes" id="UP000001261">
    <property type="component" value="Unassembled WGS sequence"/>
</dbReference>
<feature type="chain" id="PRO_5013062311" description="Secreted protein" evidence="2">
    <location>
        <begin position="16"/>
        <end position="125"/>
    </location>
</feature>
<dbReference type="EMBL" id="GG704911">
    <property type="protein sequence ID" value="EAS34805.3"/>
    <property type="molecule type" value="Genomic_DNA"/>
</dbReference>
<dbReference type="GeneID" id="4566443"/>
<keyword evidence="4" id="KW-1185">Reference proteome</keyword>
<gene>
    <name evidence="3" type="ORF">CIMG_00159</name>
</gene>